<evidence type="ECO:0000313" key="4">
    <source>
        <dbReference type="Proteomes" id="UP000643403"/>
    </source>
</evidence>
<dbReference type="RefSeq" id="WP_189447149.1">
    <property type="nucleotide sequence ID" value="NZ_BMXY01000001.1"/>
</dbReference>
<evidence type="ECO:0000256" key="1">
    <source>
        <dbReference type="SAM" id="MobiDB-lite"/>
    </source>
</evidence>
<feature type="region of interest" description="Disordered" evidence="1">
    <location>
        <begin position="1"/>
        <end position="20"/>
    </location>
</feature>
<proteinExistence type="predicted"/>
<feature type="domain" description="Swt1-like HEPN" evidence="2">
    <location>
        <begin position="272"/>
        <end position="394"/>
    </location>
</feature>
<name>A0ABQ3BTX4_9GAMM</name>
<evidence type="ECO:0000313" key="3">
    <source>
        <dbReference type="EMBL" id="GGZ57330.1"/>
    </source>
</evidence>
<comment type="caution">
    <text evidence="3">The sequence shown here is derived from an EMBL/GenBank/DDBJ whole genome shotgun (WGS) entry which is preliminary data.</text>
</comment>
<sequence>MSADDDFPAADPPPSAEGPARALAVVPGEALRTRTLIAEQMRQLALGPSASVREAMQALQMPRIGDAMAQARALIAENPMGALVRDMEAAQAQLRALTAFPIEPFRTPAAAEIGRLMAEIKCNPVADWWQSEQARSQRQLQEAMAAIRRPYLDVGREIASFNAALELQTIGLAVRQNLGFDTAFARTLREDLGDWREPVDEPVDPGDADARTALYIERGVEPALTAFPAPTFTDLLDRAGLVLPAVPGGQGDPLEPNAFEGSKSAYAWLLHFEHVVRRFIDERMTQVVGPGWIRQRVHADIIARWQARQQDAEAARMARASLLDHADFMDYPQIITRKDNWREVFQPIFVREENVRESFHRLKPVRNATMHAGLITPQDLLLMCVEIHRVMRAMRP</sequence>
<reference evidence="4" key="1">
    <citation type="journal article" date="2019" name="Int. J. Syst. Evol. Microbiol.">
        <title>The Global Catalogue of Microorganisms (GCM) 10K type strain sequencing project: providing services to taxonomists for standard genome sequencing and annotation.</title>
        <authorList>
            <consortium name="The Broad Institute Genomics Platform"/>
            <consortium name="The Broad Institute Genome Sequencing Center for Infectious Disease"/>
            <person name="Wu L."/>
            <person name="Ma J."/>
        </authorList>
    </citation>
    <scope>NUCLEOTIDE SEQUENCE [LARGE SCALE GENOMIC DNA]</scope>
    <source>
        <strain evidence="4">KCTC 22558</strain>
    </source>
</reference>
<organism evidence="3 4">
    <name type="scientific">Cognatilysobacter xinjiangensis</name>
    <dbReference type="NCBI Taxonomy" id="546892"/>
    <lineage>
        <taxon>Bacteria</taxon>
        <taxon>Pseudomonadati</taxon>
        <taxon>Pseudomonadota</taxon>
        <taxon>Gammaproteobacteria</taxon>
        <taxon>Lysobacterales</taxon>
        <taxon>Lysobacteraceae</taxon>
        <taxon>Cognatilysobacter</taxon>
    </lineage>
</organism>
<protein>
    <recommendedName>
        <fullName evidence="2">Swt1-like HEPN domain-containing protein</fullName>
    </recommendedName>
</protein>
<dbReference type="EMBL" id="BMXY01000001">
    <property type="protein sequence ID" value="GGZ57330.1"/>
    <property type="molecule type" value="Genomic_DNA"/>
</dbReference>
<keyword evidence="4" id="KW-1185">Reference proteome</keyword>
<dbReference type="Pfam" id="PF18731">
    <property type="entry name" value="HEPN_Swt1"/>
    <property type="match status" value="1"/>
</dbReference>
<dbReference type="Proteomes" id="UP000643403">
    <property type="component" value="Unassembled WGS sequence"/>
</dbReference>
<accession>A0ABQ3BTX4</accession>
<dbReference type="InterPro" id="IPR041650">
    <property type="entry name" value="HEPN_Swt1"/>
</dbReference>
<evidence type="ECO:0000259" key="2">
    <source>
        <dbReference type="Pfam" id="PF18731"/>
    </source>
</evidence>
<gene>
    <name evidence="3" type="ORF">GCM10008101_08630</name>
</gene>